<feature type="transmembrane region" description="Helical" evidence="2">
    <location>
        <begin position="7"/>
        <end position="26"/>
    </location>
</feature>
<dbReference type="Gene3D" id="3.75.10.10">
    <property type="entry name" value="L-arginine/glycine Amidinotransferase, Chain A"/>
    <property type="match status" value="1"/>
</dbReference>
<dbReference type="PANTHER" id="PTHR31377">
    <property type="entry name" value="AGMATINE DEIMINASE-RELATED"/>
    <property type="match status" value="1"/>
</dbReference>
<dbReference type="PANTHER" id="PTHR31377:SF0">
    <property type="entry name" value="AGMATINE DEIMINASE-RELATED"/>
    <property type="match status" value="1"/>
</dbReference>
<evidence type="ECO:0000256" key="1">
    <source>
        <dbReference type="ARBA" id="ARBA00022801"/>
    </source>
</evidence>
<dbReference type="GO" id="GO:0047632">
    <property type="term" value="F:agmatine deiminase activity"/>
    <property type="evidence" value="ECO:0007669"/>
    <property type="project" value="TreeGrafter"/>
</dbReference>
<reference evidence="3" key="1">
    <citation type="journal article" date="2014" name="Genome Biol. Evol.">
        <title>Pangenome evidence for extensive interdomain horizontal transfer affecting lineage core and shell genes in uncultured planktonic thaumarchaeota and euryarchaeota.</title>
        <authorList>
            <person name="Deschamps P."/>
            <person name="Zivanovic Y."/>
            <person name="Moreira D."/>
            <person name="Rodriguez-Valera F."/>
            <person name="Lopez-Garcia P."/>
        </authorList>
    </citation>
    <scope>NUCLEOTIDE SEQUENCE</scope>
</reference>
<evidence type="ECO:0000313" key="3">
    <source>
        <dbReference type="EMBL" id="AIE92770.1"/>
    </source>
</evidence>
<protein>
    <submittedName>
        <fullName evidence="3">Peptidyl-arginine deiminase</fullName>
    </submittedName>
</protein>
<name>A0A075FMI4_9ARCH</name>
<keyword evidence="1" id="KW-0378">Hydrolase</keyword>
<dbReference type="AlphaFoldDB" id="A0A075FMI4"/>
<evidence type="ECO:0000256" key="2">
    <source>
        <dbReference type="SAM" id="Phobius"/>
    </source>
</evidence>
<dbReference type="Pfam" id="PF04371">
    <property type="entry name" value="PAD_porph"/>
    <property type="match status" value="1"/>
</dbReference>
<accession>A0A075FMI4</accession>
<dbReference type="SUPFAM" id="SSF55909">
    <property type="entry name" value="Pentein"/>
    <property type="match status" value="1"/>
</dbReference>
<dbReference type="GO" id="GO:0009446">
    <property type="term" value="P:putrescine biosynthetic process"/>
    <property type="evidence" value="ECO:0007669"/>
    <property type="project" value="InterPro"/>
</dbReference>
<keyword evidence="2" id="KW-0472">Membrane</keyword>
<organism evidence="3">
    <name type="scientific">uncultured marine thaumarchaeote AD1000_26_G12</name>
    <dbReference type="NCBI Taxonomy" id="1455904"/>
    <lineage>
        <taxon>Archaea</taxon>
        <taxon>Nitrososphaerota</taxon>
        <taxon>environmental samples</taxon>
    </lineage>
</organism>
<dbReference type="EMBL" id="KF900375">
    <property type="protein sequence ID" value="AIE92770.1"/>
    <property type="molecule type" value="Genomic_DNA"/>
</dbReference>
<keyword evidence="2" id="KW-1133">Transmembrane helix</keyword>
<sequence>MKLGYTSIIGLVVVGISITVIFGTMLPQNDMEHSENLSEPITENSNPLIVMVAPSIHEKYYKEVFQEVIDYDVMAVNAMYGKDDVILLADKATIGYFEGRVPDEVLVTSNVVDIWVRDFGTVNTTTEVKFEYRPQYLSVDESDWIDESYEDWFSARELTSKKTDLILDGGNLVFNGQDKAITSVRVFADNPQYSQDEIDQMLKELLEVTEIAYLPEEEGDITGHSDGMVMWVEYDRLLVNEYKEPFRTQVLTELEESLSNIEIIEIPYVFQEGLWKGWPSACGYYLNSLVTENYIYVPVYGLEEDEYVLELIQSYTNKEVVSINAEDVCFMGGSVRCLTWTTDGIDANKLLEFAEQN</sequence>
<proteinExistence type="predicted"/>
<dbReference type="GO" id="GO:0004668">
    <property type="term" value="F:protein-arginine deiminase activity"/>
    <property type="evidence" value="ECO:0007669"/>
    <property type="project" value="InterPro"/>
</dbReference>
<dbReference type="InterPro" id="IPR007466">
    <property type="entry name" value="Peptidyl-Arg-deiminase_porph"/>
</dbReference>
<keyword evidence="2" id="KW-0812">Transmembrane</keyword>